<sequence length="163" mass="17324">MLKGIDVATATEATDDSSLELDNLERQSEVSTLPSGSRLNPDAPDFVPGLSAGAGLLAIKIVNELSDYPRWSNAASDTVDTYGPRYDSIWRENCLRAEMDAEAVVEALNASGIESPTRIEFVGDGGQQSPMDKRSSKAASDLETTSTATTTVNGRCCDNCALM</sequence>
<organism evidence="2 3">
    <name type="scientific">Drosophila albomicans</name>
    <name type="common">Fruit fly</name>
    <dbReference type="NCBI Taxonomy" id="7291"/>
    <lineage>
        <taxon>Eukaryota</taxon>
        <taxon>Metazoa</taxon>
        <taxon>Ecdysozoa</taxon>
        <taxon>Arthropoda</taxon>
        <taxon>Hexapoda</taxon>
        <taxon>Insecta</taxon>
        <taxon>Pterygota</taxon>
        <taxon>Neoptera</taxon>
        <taxon>Endopterygota</taxon>
        <taxon>Diptera</taxon>
        <taxon>Brachycera</taxon>
        <taxon>Muscomorpha</taxon>
        <taxon>Ephydroidea</taxon>
        <taxon>Drosophilidae</taxon>
        <taxon>Drosophila</taxon>
    </lineage>
</organism>
<proteinExistence type="predicted"/>
<dbReference type="OrthoDB" id="7868409at2759"/>
<evidence type="ECO:0000313" key="2">
    <source>
        <dbReference type="Proteomes" id="UP000515160"/>
    </source>
</evidence>
<dbReference type="GeneID" id="117565292"/>
<reference evidence="3" key="1">
    <citation type="submission" date="2025-08" db="UniProtKB">
        <authorList>
            <consortium name="RefSeq"/>
        </authorList>
    </citation>
    <scope>IDENTIFICATION</scope>
    <source>
        <strain evidence="3">15112-1751.03</strain>
        <tissue evidence="3">Whole Adult</tissue>
    </source>
</reference>
<evidence type="ECO:0000313" key="3">
    <source>
        <dbReference type="RefSeq" id="XP_034100216.1"/>
    </source>
</evidence>
<accession>A0A6P8W981</accession>
<dbReference type="Proteomes" id="UP000515160">
    <property type="component" value="Chromosome 2L"/>
</dbReference>
<evidence type="ECO:0000256" key="1">
    <source>
        <dbReference type="SAM" id="MobiDB-lite"/>
    </source>
</evidence>
<dbReference type="AlphaFoldDB" id="A0A6P8W981"/>
<keyword evidence="2" id="KW-1185">Reference proteome</keyword>
<dbReference type="RefSeq" id="XP_034100216.1">
    <property type="nucleotide sequence ID" value="XM_034244325.2"/>
</dbReference>
<feature type="region of interest" description="Disordered" evidence="1">
    <location>
        <begin position="123"/>
        <end position="145"/>
    </location>
</feature>
<protein>
    <submittedName>
        <fullName evidence="3">Uncharacterized protein LOC117565292</fullName>
    </submittedName>
</protein>
<gene>
    <name evidence="3" type="primary">LOC117565292</name>
</gene>
<name>A0A6P8W981_DROAB</name>